<keyword evidence="4 7" id="KW-0812">Transmembrane</keyword>
<dbReference type="Proteomes" id="UP001430065">
    <property type="component" value="Unassembled WGS sequence"/>
</dbReference>
<evidence type="ECO:0000256" key="5">
    <source>
        <dbReference type="ARBA" id="ARBA00022989"/>
    </source>
</evidence>
<feature type="transmembrane region" description="Helical" evidence="7">
    <location>
        <begin position="150"/>
        <end position="171"/>
    </location>
</feature>
<keyword evidence="5 7" id="KW-1133">Transmembrane helix</keyword>
<name>A0ABS2JQT9_9GAMM</name>
<dbReference type="InterPro" id="IPR004638">
    <property type="entry name" value="EmrB-like"/>
</dbReference>
<evidence type="ECO:0000256" key="6">
    <source>
        <dbReference type="ARBA" id="ARBA00023136"/>
    </source>
</evidence>
<feature type="transmembrane region" description="Helical" evidence="7">
    <location>
        <begin position="238"/>
        <end position="258"/>
    </location>
</feature>
<dbReference type="Pfam" id="PF07690">
    <property type="entry name" value="MFS_1"/>
    <property type="match status" value="1"/>
</dbReference>
<accession>A0ABS2JQT9</accession>
<evidence type="ECO:0000256" key="1">
    <source>
        <dbReference type="ARBA" id="ARBA00004651"/>
    </source>
</evidence>
<organism evidence="9 10">
    <name type="scientific">Dyella kyungheensis</name>
    <dbReference type="NCBI Taxonomy" id="1242174"/>
    <lineage>
        <taxon>Bacteria</taxon>
        <taxon>Pseudomonadati</taxon>
        <taxon>Pseudomonadota</taxon>
        <taxon>Gammaproteobacteria</taxon>
        <taxon>Lysobacterales</taxon>
        <taxon>Rhodanobacteraceae</taxon>
        <taxon>Dyella</taxon>
    </lineage>
</organism>
<feature type="transmembrane region" description="Helical" evidence="7">
    <location>
        <begin position="475"/>
        <end position="497"/>
    </location>
</feature>
<keyword evidence="3" id="KW-1003">Cell membrane</keyword>
<dbReference type="PROSITE" id="PS50850">
    <property type="entry name" value="MFS"/>
    <property type="match status" value="1"/>
</dbReference>
<comment type="subcellular location">
    <subcellularLocation>
        <location evidence="1">Cell membrane</location>
        <topology evidence="1">Multi-pass membrane protein</topology>
    </subcellularLocation>
</comment>
<dbReference type="Gene3D" id="1.20.1720.10">
    <property type="entry name" value="Multidrug resistance protein D"/>
    <property type="match status" value="1"/>
</dbReference>
<feature type="transmembrane region" description="Helical" evidence="7">
    <location>
        <begin position="413"/>
        <end position="435"/>
    </location>
</feature>
<dbReference type="SUPFAM" id="SSF103473">
    <property type="entry name" value="MFS general substrate transporter"/>
    <property type="match status" value="1"/>
</dbReference>
<dbReference type="Gene3D" id="1.20.1250.20">
    <property type="entry name" value="MFS general substrate transporter like domains"/>
    <property type="match status" value="1"/>
</dbReference>
<evidence type="ECO:0000256" key="3">
    <source>
        <dbReference type="ARBA" id="ARBA00022475"/>
    </source>
</evidence>
<dbReference type="InterPro" id="IPR036259">
    <property type="entry name" value="MFS_trans_sf"/>
</dbReference>
<evidence type="ECO:0000313" key="10">
    <source>
        <dbReference type="Proteomes" id="UP001430065"/>
    </source>
</evidence>
<feature type="transmembrane region" description="Helical" evidence="7">
    <location>
        <begin position="91"/>
        <end position="110"/>
    </location>
</feature>
<keyword evidence="6 7" id="KW-0472">Membrane</keyword>
<gene>
    <name evidence="9" type="ORF">ISP20_08370</name>
</gene>
<dbReference type="InterPro" id="IPR011701">
    <property type="entry name" value="MFS"/>
</dbReference>
<dbReference type="NCBIfam" id="TIGR00711">
    <property type="entry name" value="efflux_EmrB"/>
    <property type="match status" value="1"/>
</dbReference>
<reference evidence="9 10" key="1">
    <citation type="submission" date="2020-10" db="EMBL/GenBank/DDBJ databases">
        <title>Phylogeny of dyella-like bacteria.</title>
        <authorList>
            <person name="Fu J."/>
        </authorList>
    </citation>
    <scope>NUCLEOTIDE SEQUENCE [LARGE SCALE GENOMIC DNA]</scope>
    <source>
        <strain evidence="9 10">THG-B117</strain>
    </source>
</reference>
<evidence type="ECO:0000256" key="7">
    <source>
        <dbReference type="SAM" id="Phobius"/>
    </source>
</evidence>
<feature type="transmembrane region" description="Helical" evidence="7">
    <location>
        <begin position="316"/>
        <end position="334"/>
    </location>
</feature>
<feature type="transmembrane region" description="Helical" evidence="7">
    <location>
        <begin position="177"/>
        <end position="199"/>
    </location>
</feature>
<protein>
    <submittedName>
        <fullName evidence="9">MFS transporter</fullName>
    </submittedName>
</protein>
<dbReference type="InterPro" id="IPR020846">
    <property type="entry name" value="MFS_dom"/>
</dbReference>
<feature type="transmembrane region" description="Helical" evidence="7">
    <location>
        <begin position="378"/>
        <end position="401"/>
    </location>
</feature>
<evidence type="ECO:0000313" key="9">
    <source>
        <dbReference type="EMBL" id="MBM7121175.1"/>
    </source>
</evidence>
<feature type="transmembrane region" description="Helical" evidence="7">
    <location>
        <begin position="278"/>
        <end position="304"/>
    </location>
</feature>
<evidence type="ECO:0000256" key="4">
    <source>
        <dbReference type="ARBA" id="ARBA00022692"/>
    </source>
</evidence>
<dbReference type="CDD" id="cd17502">
    <property type="entry name" value="MFS_Azr1_MDR_like"/>
    <property type="match status" value="1"/>
</dbReference>
<feature type="transmembrane region" description="Helical" evidence="7">
    <location>
        <begin position="26"/>
        <end position="48"/>
    </location>
</feature>
<dbReference type="RefSeq" id="WP_204635586.1">
    <property type="nucleotide sequence ID" value="NZ_JADIKC010000003.1"/>
</dbReference>
<dbReference type="PANTHER" id="PTHR23501">
    <property type="entry name" value="MAJOR FACILITATOR SUPERFAMILY"/>
    <property type="match status" value="1"/>
</dbReference>
<dbReference type="EMBL" id="JADIKC010000003">
    <property type="protein sequence ID" value="MBM7121175.1"/>
    <property type="molecule type" value="Genomic_DNA"/>
</dbReference>
<keyword evidence="2" id="KW-0813">Transport</keyword>
<feature type="transmembrane region" description="Helical" evidence="7">
    <location>
        <begin position="116"/>
        <end position="138"/>
    </location>
</feature>
<feature type="transmembrane region" description="Helical" evidence="7">
    <location>
        <begin position="346"/>
        <end position="366"/>
    </location>
</feature>
<keyword evidence="10" id="KW-1185">Reference proteome</keyword>
<sequence>MSTPSATVTATTQATHPPTELEIRRVFAGLVIVLALGAIDQSIVATALPRIVSDLGGISHLSWVVTSYVLASTATMPLYGKLSDQYGRKPVLYFAIFMFLLGSVLCGAARNLVELIVFRAIQGIGAGGLLPLAQIIIGDMVPPTQRGKRQGVVAGIFALCSVVGPVIGGVITDVLSWHWIFFVNLPVGAVAFVIISRTLRQYTPLHARRIDYLGSLLMTTCTIALLLVLTLGGGEWPWLSMPIIALSAFALVTGVMFVRHVKHEPEPVLPLDLFHNRLFVIASIVMALTFMGLMGASLFFPLFFQLVMGVSPARSGVLTGPMMMGIALSALFNGRVLMRAGRYKPTVVAGLAVATMSFGVLAWSAATAQSLYIIEPSIFVLGLGLGLVMPNVTIAVQSALAPIHRGVGTATLTFFRSLGGLVGVAGSGAILAWQLRGHVAATMPTAAMTPEGGGMANHPLLHQVTNAAVMVYRHAIASTFTVGACIVACAFVLILLLPEVPLSDHHHAAPAPAAD</sequence>
<dbReference type="PRINTS" id="PR01036">
    <property type="entry name" value="TCRTETB"/>
</dbReference>
<feature type="transmembrane region" description="Helical" evidence="7">
    <location>
        <begin position="211"/>
        <end position="232"/>
    </location>
</feature>
<dbReference type="PANTHER" id="PTHR23501:SF197">
    <property type="entry name" value="COMD"/>
    <property type="match status" value="1"/>
</dbReference>
<proteinExistence type="predicted"/>
<feature type="transmembrane region" description="Helical" evidence="7">
    <location>
        <begin position="60"/>
        <end position="79"/>
    </location>
</feature>
<evidence type="ECO:0000256" key="2">
    <source>
        <dbReference type="ARBA" id="ARBA00022448"/>
    </source>
</evidence>
<feature type="domain" description="Major facilitator superfamily (MFS) profile" evidence="8">
    <location>
        <begin position="26"/>
        <end position="501"/>
    </location>
</feature>
<evidence type="ECO:0000259" key="8">
    <source>
        <dbReference type="PROSITE" id="PS50850"/>
    </source>
</evidence>
<comment type="caution">
    <text evidence="9">The sequence shown here is derived from an EMBL/GenBank/DDBJ whole genome shotgun (WGS) entry which is preliminary data.</text>
</comment>